<name>A0ABR2WBJ6_9FUNG</name>
<reference evidence="2 3" key="1">
    <citation type="submission" date="2023-04" db="EMBL/GenBank/DDBJ databases">
        <title>Genome of Basidiobolus ranarum AG-B5.</title>
        <authorList>
            <person name="Stajich J.E."/>
            <person name="Carter-House D."/>
            <person name="Gryganskyi A."/>
        </authorList>
    </citation>
    <scope>NUCLEOTIDE SEQUENCE [LARGE SCALE GENOMIC DNA]</scope>
    <source>
        <strain evidence="2 3">AG-B5</strain>
    </source>
</reference>
<dbReference type="Proteomes" id="UP001479436">
    <property type="component" value="Unassembled WGS sequence"/>
</dbReference>
<dbReference type="InterPro" id="IPR018571">
    <property type="entry name" value="Membrane_anchor_Opy2_N"/>
</dbReference>
<gene>
    <name evidence="2" type="ORF">K7432_000215</name>
</gene>
<protein>
    <recommendedName>
        <fullName evidence="1">Membrane anchor Opy2 N-terminal domain-containing protein</fullName>
    </recommendedName>
</protein>
<sequence length="183" mass="20194">MQILSKDSNRTCGSCARAECVEEEAHPTPPPQPQCVKCPPLYPACNIRCRGGYTCGVQKQTCSTCAHYTCVPYESTTYTSTPTPTPEPSEPSCLICPQFIAPCNLACKKGYKCETQRQTCTSCPRNACVPDNDPTHTTPDDPKYETIEIPEKVEYVPGALEIHNDIEIVRDFPIDDPTNPALY</sequence>
<comment type="caution">
    <text evidence="2">The sequence shown here is derived from an EMBL/GenBank/DDBJ whole genome shotgun (WGS) entry which is preliminary data.</text>
</comment>
<proteinExistence type="predicted"/>
<evidence type="ECO:0000313" key="3">
    <source>
        <dbReference type="Proteomes" id="UP001479436"/>
    </source>
</evidence>
<organism evidence="2 3">
    <name type="scientific">Basidiobolus ranarum</name>
    <dbReference type="NCBI Taxonomy" id="34480"/>
    <lineage>
        <taxon>Eukaryota</taxon>
        <taxon>Fungi</taxon>
        <taxon>Fungi incertae sedis</taxon>
        <taxon>Zoopagomycota</taxon>
        <taxon>Entomophthoromycotina</taxon>
        <taxon>Basidiobolomycetes</taxon>
        <taxon>Basidiobolales</taxon>
        <taxon>Basidiobolaceae</taxon>
        <taxon>Basidiobolus</taxon>
    </lineage>
</organism>
<accession>A0ABR2WBJ6</accession>
<dbReference type="Pfam" id="PF09463">
    <property type="entry name" value="Opy2"/>
    <property type="match status" value="1"/>
</dbReference>
<keyword evidence="3" id="KW-1185">Reference proteome</keyword>
<evidence type="ECO:0000313" key="2">
    <source>
        <dbReference type="EMBL" id="KAK9729533.1"/>
    </source>
</evidence>
<dbReference type="EMBL" id="JASJQH010006879">
    <property type="protein sequence ID" value="KAK9729533.1"/>
    <property type="molecule type" value="Genomic_DNA"/>
</dbReference>
<feature type="domain" description="Membrane anchor Opy2 N-terminal" evidence="1">
    <location>
        <begin position="35"/>
        <end position="70"/>
    </location>
</feature>
<evidence type="ECO:0000259" key="1">
    <source>
        <dbReference type="Pfam" id="PF09463"/>
    </source>
</evidence>